<dbReference type="Gene3D" id="2.40.50.100">
    <property type="match status" value="1"/>
</dbReference>
<dbReference type="InterPro" id="IPR058982">
    <property type="entry name" value="Beta-barrel_AprE"/>
</dbReference>
<dbReference type="Proteomes" id="UP000547011">
    <property type="component" value="Unassembled WGS sequence"/>
</dbReference>
<gene>
    <name evidence="13" type="ORF">GGR20_000995</name>
</gene>
<dbReference type="AlphaFoldDB" id="A0A7W6NB52"/>
<keyword evidence="3 9" id="KW-0813">Transport</keyword>
<keyword evidence="6 9" id="KW-0812">Transmembrane</keyword>
<dbReference type="RefSeq" id="WP_183310125.1">
    <property type="nucleotide sequence ID" value="NZ_JACIEW010000002.1"/>
</dbReference>
<dbReference type="Gene3D" id="2.40.30.170">
    <property type="match status" value="1"/>
</dbReference>
<sequence length="446" mass="48696">MTSIDAAGVLHSPLSGLDRKGRDPAQFSMRGRVIWGTLFAIALVGGLGGWASTARLSGAVIGQGTVQIDEDLKVVQHVDGGVVREIRVKVGERVVAGQVLLRLDATQARSEHSILSGQIIELEARRFRLLAERDDLIGLDVPASFREQTTNSQIAVDEETQLFDSNLAFRNTQLDQMQLQLSQLQQEIVGLEAQQTATASELELASEERTRLRELASGQLVETSRLTVAERDMARLEGQMGEVSAAIARAQSRISELQLRIMGMDSDRRTVAQRELRAVDAQLAELRERLNAAAARLARVEILAPTSGVVNELNVSTLGGVISPAERLLTIVPDDALLTIEFRVAVTDIDQVIVGKEVSLRFSAFNQRVTPEVDGVVTRVAAAAQIDHASGQPFYTADVEVSDDAANFQLVPGMPVEVFVTTEEQLAMAYFMKPFTDQISRAFREE</sequence>
<dbReference type="NCBIfam" id="TIGR01843">
    <property type="entry name" value="type_I_hlyD"/>
    <property type="match status" value="1"/>
</dbReference>
<feature type="domain" description="AprE-like long alpha-helical hairpin" evidence="11">
    <location>
        <begin position="108"/>
        <end position="295"/>
    </location>
</feature>
<evidence type="ECO:0000313" key="14">
    <source>
        <dbReference type="Proteomes" id="UP000547011"/>
    </source>
</evidence>
<dbReference type="GO" id="GO:0015031">
    <property type="term" value="P:protein transport"/>
    <property type="evidence" value="ECO:0007669"/>
    <property type="project" value="InterPro"/>
</dbReference>
<keyword evidence="8 9" id="KW-0472">Membrane</keyword>
<accession>A0A7W6NB52</accession>
<proteinExistence type="inferred from homology"/>
<dbReference type="Pfam" id="PF26002">
    <property type="entry name" value="Beta-barrel_AprE"/>
    <property type="match status" value="1"/>
</dbReference>
<comment type="caution">
    <text evidence="13">The sequence shown here is derived from an EMBL/GenBank/DDBJ whole genome shotgun (WGS) entry which is preliminary data.</text>
</comment>
<keyword evidence="5 9" id="KW-0997">Cell inner membrane</keyword>
<feature type="coiled-coil region" evidence="10">
    <location>
        <begin position="167"/>
        <end position="194"/>
    </location>
</feature>
<organism evidence="13 14">
    <name type="scientific">Devosia subaequoris</name>
    <dbReference type="NCBI Taxonomy" id="395930"/>
    <lineage>
        <taxon>Bacteria</taxon>
        <taxon>Pseudomonadati</taxon>
        <taxon>Pseudomonadota</taxon>
        <taxon>Alphaproteobacteria</taxon>
        <taxon>Hyphomicrobiales</taxon>
        <taxon>Devosiaceae</taxon>
        <taxon>Devosia</taxon>
    </lineage>
</organism>
<dbReference type="InterPro" id="IPR050739">
    <property type="entry name" value="MFP"/>
</dbReference>
<evidence type="ECO:0000256" key="2">
    <source>
        <dbReference type="ARBA" id="ARBA00009477"/>
    </source>
</evidence>
<comment type="subcellular location">
    <subcellularLocation>
        <location evidence="1 9">Cell inner membrane</location>
        <topology evidence="1 9">Single-pass membrane protein</topology>
    </subcellularLocation>
</comment>
<evidence type="ECO:0000259" key="11">
    <source>
        <dbReference type="Pfam" id="PF25994"/>
    </source>
</evidence>
<keyword evidence="14" id="KW-1185">Reference proteome</keyword>
<dbReference type="GO" id="GO:0005886">
    <property type="term" value="C:plasma membrane"/>
    <property type="evidence" value="ECO:0007669"/>
    <property type="project" value="UniProtKB-SubCell"/>
</dbReference>
<dbReference type="InterPro" id="IPR058781">
    <property type="entry name" value="HH_AprE-like"/>
</dbReference>
<keyword evidence="10" id="KW-0175">Coiled coil</keyword>
<evidence type="ECO:0000256" key="5">
    <source>
        <dbReference type="ARBA" id="ARBA00022519"/>
    </source>
</evidence>
<name>A0A7W6NB52_9HYPH</name>
<comment type="similarity">
    <text evidence="2 9">Belongs to the membrane fusion protein (MFP) (TC 8.A.1) family.</text>
</comment>
<dbReference type="Pfam" id="PF25994">
    <property type="entry name" value="HH_AprE"/>
    <property type="match status" value="1"/>
</dbReference>
<evidence type="ECO:0000256" key="6">
    <source>
        <dbReference type="ARBA" id="ARBA00022692"/>
    </source>
</evidence>
<dbReference type="PANTHER" id="PTHR30386:SF17">
    <property type="entry name" value="ALKALINE PROTEASE SECRETION PROTEIN APRE"/>
    <property type="match status" value="1"/>
</dbReference>
<evidence type="ECO:0000256" key="1">
    <source>
        <dbReference type="ARBA" id="ARBA00004377"/>
    </source>
</evidence>
<evidence type="ECO:0000256" key="10">
    <source>
        <dbReference type="SAM" id="Coils"/>
    </source>
</evidence>
<dbReference type="PRINTS" id="PR01490">
    <property type="entry name" value="RTXTOXIND"/>
</dbReference>
<evidence type="ECO:0000259" key="12">
    <source>
        <dbReference type="Pfam" id="PF26002"/>
    </source>
</evidence>
<feature type="domain" description="AprE-like beta-barrel" evidence="12">
    <location>
        <begin position="338"/>
        <end position="423"/>
    </location>
</feature>
<evidence type="ECO:0000313" key="13">
    <source>
        <dbReference type="EMBL" id="MBB4051359.1"/>
    </source>
</evidence>
<dbReference type="InterPro" id="IPR010129">
    <property type="entry name" value="T1SS_HlyD"/>
</dbReference>
<evidence type="ECO:0000256" key="3">
    <source>
        <dbReference type="ARBA" id="ARBA00022448"/>
    </source>
</evidence>
<dbReference type="EMBL" id="JACIEW010000002">
    <property type="protein sequence ID" value="MBB4051359.1"/>
    <property type="molecule type" value="Genomic_DNA"/>
</dbReference>
<dbReference type="PANTHER" id="PTHR30386">
    <property type="entry name" value="MEMBRANE FUSION SUBUNIT OF EMRAB-TOLC MULTIDRUG EFFLUX PUMP"/>
    <property type="match status" value="1"/>
</dbReference>
<reference evidence="13 14" key="1">
    <citation type="submission" date="2020-08" db="EMBL/GenBank/DDBJ databases">
        <title>Genomic Encyclopedia of Type Strains, Phase IV (KMG-IV): sequencing the most valuable type-strain genomes for metagenomic binning, comparative biology and taxonomic classification.</title>
        <authorList>
            <person name="Goeker M."/>
        </authorList>
    </citation>
    <scope>NUCLEOTIDE SEQUENCE [LARGE SCALE GENOMIC DNA]</scope>
    <source>
        <strain evidence="13 14">DSM 23447</strain>
    </source>
</reference>
<feature type="transmembrane region" description="Helical" evidence="9">
    <location>
        <begin position="33"/>
        <end position="51"/>
    </location>
</feature>
<feature type="coiled-coil region" evidence="10">
    <location>
        <begin position="233"/>
        <end position="303"/>
    </location>
</feature>
<keyword evidence="4 9" id="KW-1003">Cell membrane</keyword>
<evidence type="ECO:0000256" key="4">
    <source>
        <dbReference type="ARBA" id="ARBA00022475"/>
    </source>
</evidence>
<protein>
    <recommendedName>
        <fullName evidence="9">Membrane fusion protein (MFP) family protein</fullName>
    </recommendedName>
</protein>
<keyword evidence="7 9" id="KW-1133">Transmembrane helix</keyword>
<evidence type="ECO:0000256" key="9">
    <source>
        <dbReference type="RuleBase" id="RU365093"/>
    </source>
</evidence>
<evidence type="ECO:0000256" key="7">
    <source>
        <dbReference type="ARBA" id="ARBA00022989"/>
    </source>
</evidence>
<evidence type="ECO:0000256" key="8">
    <source>
        <dbReference type="ARBA" id="ARBA00023136"/>
    </source>
</evidence>